<accession>A0A1M6J1L2</accession>
<dbReference type="RefSeq" id="WP_072765014.1">
    <property type="nucleotide sequence ID" value="NZ_FQYX01000020.1"/>
</dbReference>
<protein>
    <submittedName>
        <fullName evidence="3">Imidazolonepropionase</fullName>
    </submittedName>
</protein>
<dbReference type="InterPro" id="IPR011059">
    <property type="entry name" value="Metal-dep_hydrolase_composite"/>
</dbReference>
<evidence type="ECO:0000256" key="1">
    <source>
        <dbReference type="SAM" id="SignalP"/>
    </source>
</evidence>
<dbReference type="GO" id="GO:0016810">
    <property type="term" value="F:hydrolase activity, acting on carbon-nitrogen (but not peptide) bonds"/>
    <property type="evidence" value="ECO:0007669"/>
    <property type="project" value="InterPro"/>
</dbReference>
<reference evidence="3 4" key="1">
    <citation type="submission" date="2016-11" db="EMBL/GenBank/DDBJ databases">
        <authorList>
            <person name="Jaros S."/>
            <person name="Januszkiewicz K."/>
            <person name="Wedrychowicz H."/>
        </authorList>
    </citation>
    <scope>NUCLEOTIDE SEQUENCE [LARGE SCALE GENOMIC DNA]</scope>
    <source>
        <strain evidence="3 4">CGMCC 1.8863</strain>
    </source>
</reference>
<dbReference type="STRING" id="558155.SAMN04487911_12015"/>
<organism evidence="3 4">
    <name type="scientific">Arenibacter nanhaiticus</name>
    <dbReference type="NCBI Taxonomy" id="558155"/>
    <lineage>
        <taxon>Bacteria</taxon>
        <taxon>Pseudomonadati</taxon>
        <taxon>Bacteroidota</taxon>
        <taxon>Flavobacteriia</taxon>
        <taxon>Flavobacteriales</taxon>
        <taxon>Flavobacteriaceae</taxon>
        <taxon>Arenibacter</taxon>
    </lineage>
</organism>
<dbReference type="OrthoDB" id="783596at2"/>
<dbReference type="PANTHER" id="PTHR43135">
    <property type="entry name" value="ALPHA-D-RIBOSE 1-METHYLPHOSPHONATE 5-TRIPHOSPHATE DIPHOSPHATASE"/>
    <property type="match status" value="1"/>
</dbReference>
<name>A0A1M6J1L2_9FLAO</name>
<feature type="chain" id="PRO_5012545208" evidence="1">
    <location>
        <begin position="22"/>
        <end position="432"/>
    </location>
</feature>
<keyword evidence="4" id="KW-1185">Reference proteome</keyword>
<dbReference type="AlphaFoldDB" id="A0A1M6J1L2"/>
<feature type="domain" description="Amidohydrolase-related" evidence="2">
    <location>
        <begin position="350"/>
        <end position="393"/>
    </location>
</feature>
<keyword evidence="1" id="KW-0732">Signal</keyword>
<sequence length="432" mass="47491">MKIIRNIISVVLLICSLPSFAQQTPAPKQSEAFSIEGAVAHLGNGEVIENSLIMFQDGKITFVGDAKTKIARQGTLINATGKHVYPGFIITCTSLGLVEIDAVRATNDKDEIGEMIPHIRSLIAYNAESKVVESMRPNGVLMGQISPKGGTISGTSSVVQFDAWNWEDAAVKADDGIHLNWPNSFKQGRWWLGEDAAFKPNKDYAKEVGDIETFFKNAIAYGKSTPATVNPAFAASQGLFNGTQKLYIAADGEKEIIDAVTFTKKLGIQHIVLVGGYHAYKITDFLKENKVAVLVRAPHNLPEFDDDDYDLPFKLPKLLSDAGLVVGIQNMHQSNFQNRNLPFYAGQLVQQGLSKEKALQMITSNPAKILGIDADYGSLEAGKSATLFISEGDALDMRTNQLTRAFIDGRDISLETHQTELWKRYMEKYNSK</sequence>
<feature type="signal peptide" evidence="1">
    <location>
        <begin position="1"/>
        <end position="21"/>
    </location>
</feature>
<dbReference type="Proteomes" id="UP000184231">
    <property type="component" value="Unassembled WGS sequence"/>
</dbReference>
<gene>
    <name evidence="3" type="ORF">SAMN04487911_12015</name>
</gene>
<dbReference type="SUPFAM" id="SSF51556">
    <property type="entry name" value="Metallo-dependent hydrolases"/>
    <property type="match status" value="1"/>
</dbReference>
<dbReference type="InterPro" id="IPR051781">
    <property type="entry name" value="Metallo-dep_Hydrolase"/>
</dbReference>
<dbReference type="EMBL" id="FQYX01000020">
    <property type="protein sequence ID" value="SHJ40585.1"/>
    <property type="molecule type" value="Genomic_DNA"/>
</dbReference>
<dbReference type="PANTHER" id="PTHR43135:SF3">
    <property type="entry name" value="ALPHA-D-RIBOSE 1-METHYLPHOSPHONATE 5-TRIPHOSPHATE DIPHOSPHATASE"/>
    <property type="match status" value="1"/>
</dbReference>
<proteinExistence type="predicted"/>
<dbReference type="Pfam" id="PF01979">
    <property type="entry name" value="Amidohydro_1"/>
    <property type="match status" value="1"/>
</dbReference>
<dbReference type="Gene3D" id="3.20.20.140">
    <property type="entry name" value="Metal-dependent hydrolases"/>
    <property type="match status" value="1"/>
</dbReference>
<dbReference type="SUPFAM" id="SSF51338">
    <property type="entry name" value="Composite domain of metallo-dependent hydrolases"/>
    <property type="match status" value="1"/>
</dbReference>
<dbReference type="InterPro" id="IPR032466">
    <property type="entry name" value="Metal_Hydrolase"/>
</dbReference>
<dbReference type="InterPro" id="IPR006680">
    <property type="entry name" value="Amidohydro-rel"/>
</dbReference>
<evidence type="ECO:0000313" key="3">
    <source>
        <dbReference type="EMBL" id="SHJ40585.1"/>
    </source>
</evidence>
<evidence type="ECO:0000259" key="2">
    <source>
        <dbReference type="Pfam" id="PF01979"/>
    </source>
</evidence>
<evidence type="ECO:0000313" key="4">
    <source>
        <dbReference type="Proteomes" id="UP000184231"/>
    </source>
</evidence>